<evidence type="ECO:0000256" key="1">
    <source>
        <dbReference type="ARBA" id="ARBA00022581"/>
    </source>
</evidence>
<feature type="non-terminal residue" evidence="4">
    <location>
        <position position="1"/>
    </location>
</feature>
<reference evidence="4 5" key="1">
    <citation type="submission" date="2023-05" db="EMBL/GenBank/DDBJ databases">
        <title>B98-5 Cell Line De Novo Hybrid Assembly: An Optical Mapping Approach.</title>
        <authorList>
            <person name="Kananen K."/>
            <person name="Auerbach J.A."/>
            <person name="Kautto E."/>
            <person name="Blachly J.S."/>
        </authorList>
    </citation>
    <scope>NUCLEOTIDE SEQUENCE [LARGE SCALE GENOMIC DNA]</scope>
    <source>
        <strain evidence="4">B95-8</strain>
        <tissue evidence="4">Cell line</tissue>
    </source>
</reference>
<dbReference type="InterPro" id="IPR036361">
    <property type="entry name" value="SAP_dom_sf"/>
</dbReference>
<keyword evidence="5" id="KW-1185">Reference proteome</keyword>
<evidence type="ECO:0000256" key="2">
    <source>
        <dbReference type="SAM" id="MobiDB-lite"/>
    </source>
</evidence>
<feature type="region of interest" description="Disordered" evidence="2">
    <location>
        <begin position="58"/>
        <end position="90"/>
    </location>
</feature>
<feature type="domain" description="Ku70/Ku80 C-terminal arm" evidence="3">
    <location>
        <begin position="3"/>
        <end position="78"/>
    </location>
</feature>
<dbReference type="PANTHER" id="PTHR12604">
    <property type="entry name" value="KU AUTOANTIGEN DNA HELICASE"/>
    <property type="match status" value="1"/>
</dbReference>
<protein>
    <submittedName>
        <fullName evidence="4">X-ray repair cross-complementing protein 6</fullName>
    </submittedName>
</protein>
<accession>A0ABQ9T9F7</accession>
<evidence type="ECO:0000313" key="5">
    <source>
        <dbReference type="Proteomes" id="UP001266305"/>
    </source>
</evidence>
<dbReference type="SUPFAM" id="SSF100939">
    <property type="entry name" value="SPOC domain-like"/>
    <property type="match status" value="1"/>
</dbReference>
<dbReference type="Gene3D" id="1.10.720.30">
    <property type="entry name" value="SAP domain"/>
    <property type="match status" value="1"/>
</dbReference>
<dbReference type="EMBL" id="JASSZA010000302">
    <property type="protein sequence ID" value="KAK2081372.1"/>
    <property type="molecule type" value="Genomic_DNA"/>
</dbReference>
<gene>
    <name evidence="4" type="primary">XRCC6</name>
    <name evidence="4" type="ORF">P7K49_040729</name>
</gene>
<dbReference type="Gene3D" id="1.10.1600.10">
    <property type="match status" value="1"/>
</dbReference>
<feature type="compositionally biased region" description="Basic and acidic residues" evidence="2">
    <location>
        <begin position="79"/>
        <end position="90"/>
    </location>
</feature>
<evidence type="ECO:0000259" key="3">
    <source>
        <dbReference type="Pfam" id="PF03730"/>
    </source>
</evidence>
<dbReference type="PANTHER" id="PTHR12604:SF5">
    <property type="entry name" value="X-RAY REPAIR CROSS-COMPLEMENTING PROTEIN 6"/>
    <property type="match status" value="1"/>
</dbReference>
<organism evidence="4 5">
    <name type="scientific">Saguinus oedipus</name>
    <name type="common">Cotton-top tamarin</name>
    <name type="synonym">Oedipomidas oedipus</name>
    <dbReference type="NCBI Taxonomy" id="9490"/>
    <lineage>
        <taxon>Eukaryota</taxon>
        <taxon>Metazoa</taxon>
        <taxon>Chordata</taxon>
        <taxon>Craniata</taxon>
        <taxon>Vertebrata</taxon>
        <taxon>Euteleostomi</taxon>
        <taxon>Mammalia</taxon>
        <taxon>Eutheria</taxon>
        <taxon>Euarchontoglires</taxon>
        <taxon>Primates</taxon>
        <taxon>Haplorrhini</taxon>
        <taxon>Platyrrhini</taxon>
        <taxon>Cebidae</taxon>
        <taxon>Callitrichinae</taxon>
        <taxon>Saguinus</taxon>
    </lineage>
</organism>
<proteinExistence type="predicted"/>
<dbReference type="Pfam" id="PF03730">
    <property type="entry name" value="Ku_C"/>
    <property type="match status" value="1"/>
</dbReference>
<dbReference type="Proteomes" id="UP001266305">
    <property type="component" value="Unassembled WGS sequence"/>
</dbReference>
<name>A0ABQ9T9F7_SAGOE</name>
<dbReference type="SUPFAM" id="SSF68906">
    <property type="entry name" value="SAP domain"/>
    <property type="match status" value="1"/>
</dbReference>
<evidence type="ECO:0000313" key="4">
    <source>
        <dbReference type="EMBL" id="KAK2081372.1"/>
    </source>
</evidence>
<dbReference type="InterPro" id="IPR005160">
    <property type="entry name" value="Ku_C"/>
</dbReference>
<dbReference type="InterPro" id="IPR016194">
    <property type="entry name" value="SPOC-like_C_dom_sf"/>
</dbReference>
<sequence length="127" mass="14194">SRVLQQHFRNLEALVLDLMEPEQAVDLTLPKVVAMNQRRLGSLVDRFKELVYLPDYNPEGKVTKRRHDNEGSGSKRHKVESSEEELKTHVGKDKLGKFTVSVLKEVCQAYGLKSGAAGSPRQALPGL</sequence>
<keyword evidence="1" id="KW-0945">Host-virus interaction</keyword>
<comment type="caution">
    <text evidence="4">The sequence shown here is derived from an EMBL/GenBank/DDBJ whole genome shotgun (WGS) entry which is preliminary data.</text>
</comment>